<gene>
    <name evidence="3" type="ORF">GALMADRAFT_412881</name>
</gene>
<keyword evidence="4" id="KW-1185">Reference proteome</keyword>
<protein>
    <recommendedName>
        <fullName evidence="2">DUF6533 domain-containing protein</fullName>
    </recommendedName>
</protein>
<dbReference type="OrthoDB" id="3349377at2759"/>
<dbReference type="HOGENOM" id="CLU_035509_11_3_1"/>
<evidence type="ECO:0000259" key="2">
    <source>
        <dbReference type="Pfam" id="PF20151"/>
    </source>
</evidence>
<name>A0A067T3K2_GALM3</name>
<accession>A0A067T3K2</accession>
<evidence type="ECO:0000256" key="1">
    <source>
        <dbReference type="SAM" id="Phobius"/>
    </source>
</evidence>
<feature type="transmembrane region" description="Helical" evidence="1">
    <location>
        <begin position="135"/>
        <end position="158"/>
    </location>
</feature>
<keyword evidence="1" id="KW-0472">Membrane</keyword>
<feature type="transmembrane region" description="Helical" evidence="1">
    <location>
        <begin position="257"/>
        <end position="277"/>
    </location>
</feature>
<dbReference type="Proteomes" id="UP000027222">
    <property type="component" value="Unassembled WGS sequence"/>
</dbReference>
<sequence length="299" mass="34143">MRVLRRDGSSLERTMSSYPGPASVVLFSLRGIQTTRYTRLASNGIIFYEQLITFDREVTTIWKSKWTFVKILFLVNRYYGLASAIFNTYAFFSPTLSNEVSFRYYQWEGWTGLLGCMLADIILQMRIYALYSKSKIVTGLIAASFLLCFSASGFMMGFGLKGLSATAYDIVGGKFCLTERVPGHFYVFWLPMLAFEVLLCVLAMVRAYKSYHESGRMIYGQRLFDILIRDSLLYFLAIGLTYLTCFVVWILEPNILIEAPIGFSLAISCTLSSRMILNLRNANEQETQQEVFIPLKVVK</sequence>
<keyword evidence="1" id="KW-1133">Transmembrane helix</keyword>
<dbReference type="Pfam" id="PF20151">
    <property type="entry name" value="DUF6533"/>
    <property type="match status" value="1"/>
</dbReference>
<keyword evidence="1" id="KW-0812">Transmembrane</keyword>
<feature type="transmembrane region" description="Helical" evidence="1">
    <location>
        <begin position="186"/>
        <end position="208"/>
    </location>
</feature>
<feature type="transmembrane region" description="Helical" evidence="1">
    <location>
        <begin position="232"/>
        <end position="251"/>
    </location>
</feature>
<reference evidence="4" key="1">
    <citation type="journal article" date="2014" name="Proc. Natl. Acad. Sci. U.S.A.">
        <title>Extensive sampling of basidiomycete genomes demonstrates inadequacy of the white-rot/brown-rot paradigm for wood decay fungi.</title>
        <authorList>
            <person name="Riley R."/>
            <person name="Salamov A.A."/>
            <person name="Brown D.W."/>
            <person name="Nagy L.G."/>
            <person name="Floudas D."/>
            <person name="Held B.W."/>
            <person name="Levasseur A."/>
            <person name="Lombard V."/>
            <person name="Morin E."/>
            <person name="Otillar R."/>
            <person name="Lindquist E.A."/>
            <person name="Sun H."/>
            <person name="LaButti K.M."/>
            <person name="Schmutz J."/>
            <person name="Jabbour D."/>
            <person name="Luo H."/>
            <person name="Baker S.E."/>
            <person name="Pisabarro A.G."/>
            <person name="Walton J.D."/>
            <person name="Blanchette R.A."/>
            <person name="Henrissat B."/>
            <person name="Martin F."/>
            <person name="Cullen D."/>
            <person name="Hibbett D.S."/>
            <person name="Grigoriev I.V."/>
        </authorList>
    </citation>
    <scope>NUCLEOTIDE SEQUENCE [LARGE SCALE GENOMIC DNA]</scope>
    <source>
        <strain evidence="4">CBS 339.88</strain>
    </source>
</reference>
<evidence type="ECO:0000313" key="4">
    <source>
        <dbReference type="Proteomes" id="UP000027222"/>
    </source>
</evidence>
<feature type="domain" description="DUF6533" evidence="2">
    <location>
        <begin position="37"/>
        <end position="81"/>
    </location>
</feature>
<feature type="transmembrane region" description="Helical" evidence="1">
    <location>
        <begin position="104"/>
        <end position="123"/>
    </location>
</feature>
<dbReference type="AlphaFoldDB" id="A0A067T3K2"/>
<feature type="transmembrane region" description="Helical" evidence="1">
    <location>
        <begin position="71"/>
        <end position="92"/>
    </location>
</feature>
<proteinExistence type="predicted"/>
<dbReference type="InterPro" id="IPR045340">
    <property type="entry name" value="DUF6533"/>
</dbReference>
<organism evidence="3 4">
    <name type="scientific">Galerina marginata (strain CBS 339.88)</name>
    <dbReference type="NCBI Taxonomy" id="685588"/>
    <lineage>
        <taxon>Eukaryota</taxon>
        <taxon>Fungi</taxon>
        <taxon>Dikarya</taxon>
        <taxon>Basidiomycota</taxon>
        <taxon>Agaricomycotina</taxon>
        <taxon>Agaricomycetes</taxon>
        <taxon>Agaricomycetidae</taxon>
        <taxon>Agaricales</taxon>
        <taxon>Agaricineae</taxon>
        <taxon>Strophariaceae</taxon>
        <taxon>Galerina</taxon>
    </lineage>
</organism>
<evidence type="ECO:0000313" key="3">
    <source>
        <dbReference type="EMBL" id="KDR77770.1"/>
    </source>
</evidence>
<dbReference type="EMBL" id="KL142376">
    <property type="protein sequence ID" value="KDR77770.1"/>
    <property type="molecule type" value="Genomic_DNA"/>
</dbReference>